<reference evidence="2" key="2">
    <citation type="journal article" date="2023" name="IMA Fungus">
        <title>Comparative genomic study of the Penicillium genus elucidates a diverse pangenome and 15 lateral gene transfer events.</title>
        <authorList>
            <person name="Petersen C."/>
            <person name="Sorensen T."/>
            <person name="Nielsen M.R."/>
            <person name="Sondergaard T.E."/>
            <person name="Sorensen J.L."/>
            <person name="Fitzpatrick D.A."/>
            <person name="Frisvad J.C."/>
            <person name="Nielsen K.L."/>
        </authorList>
    </citation>
    <scope>NUCLEOTIDE SEQUENCE</scope>
    <source>
        <strain evidence="2">IBT 35675</strain>
    </source>
</reference>
<dbReference type="AlphaFoldDB" id="A0A9W9V0J4"/>
<keyword evidence="3" id="KW-1185">Reference proteome</keyword>
<accession>A0A9W9V0J4</accession>
<gene>
    <name evidence="2" type="ORF">N7541_002879</name>
</gene>
<sequence length="148" mass="17082">MPARNPARNKPSEAVTGNGHVDLNSMRNWQLRDAPSDPGIITDNKWSEGTIFWDPSRAWLMDAEVIFALLTLTVKQRKEIFGPTVVVMQNNVRCLLAWKDMYIFTGGHNLAGWLLNTKYPDPERGREAGWFQHHNEVRHILDHIRDDH</sequence>
<reference evidence="2" key="1">
    <citation type="submission" date="2022-12" db="EMBL/GenBank/DDBJ databases">
        <authorList>
            <person name="Petersen C."/>
        </authorList>
    </citation>
    <scope>NUCLEOTIDE SEQUENCE</scope>
    <source>
        <strain evidence="2">IBT 35675</strain>
    </source>
</reference>
<protein>
    <submittedName>
        <fullName evidence="2">Uncharacterized protein</fullName>
    </submittedName>
</protein>
<organism evidence="2 3">
    <name type="scientific">Penicillium brevicompactum</name>
    <dbReference type="NCBI Taxonomy" id="5074"/>
    <lineage>
        <taxon>Eukaryota</taxon>
        <taxon>Fungi</taxon>
        <taxon>Dikarya</taxon>
        <taxon>Ascomycota</taxon>
        <taxon>Pezizomycotina</taxon>
        <taxon>Eurotiomycetes</taxon>
        <taxon>Eurotiomycetidae</taxon>
        <taxon>Eurotiales</taxon>
        <taxon>Aspergillaceae</taxon>
        <taxon>Penicillium</taxon>
    </lineage>
</organism>
<feature type="region of interest" description="Disordered" evidence="1">
    <location>
        <begin position="1"/>
        <end position="20"/>
    </location>
</feature>
<proteinExistence type="predicted"/>
<comment type="caution">
    <text evidence="2">The sequence shown here is derived from an EMBL/GenBank/DDBJ whole genome shotgun (WGS) entry which is preliminary data.</text>
</comment>
<dbReference type="Proteomes" id="UP001148299">
    <property type="component" value="Unassembled WGS sequence"/>
</dbReference>
<dbReference type="EMBL" id="JAPZBR010000002">
    <property type="protein sequence ID" value="KAJ5362035.1"/>
    <property type="molecule type" value="Genomic_DNA"/>
</dbReference>
<name>A0A9W9V0J4_PENBR</name>
<evidence type="ECO:0000256" key="1">
    <source>
        <dbReference type="SAM" id="MobiDB-lite"/>
    </source>
</evidence>
<evidence type="ECO:0000313" key="2">
    <source>
        <dbReference type="EMBL" id="KAJ5362035.1"/>
    </source>
</evidence>
<evidence type="ECO:0000313" key="3">
    <source>
        <dbReference type="Proteomes" id="UP001148299"/>
    </source>
</evidence>